<keyword evidence="1" id="KW-0472">Membrane</keyword>
<comment type="caution">
    <text evidence="2">The sequence shown here is derived from an EMBL/GenBank/DDBJ whole genome shotgun (WGS) entry which is preliminary data.</text>
</comment>
<keyword evidence="3" id="KW-1185">Reference proteome</keyword>
<dbReference type="Proteomes" id="UP000606935">
    <property type="component" value="Unassembled WGS sequence"/>
</dbReference>
<organism evidence="2 3">
    <name type="scientific">Bowmanella pacifica</name>
    <dbReference type="NCBI Taxonomy" id="502051"/>
    <lineage>
        <taxon>Bacteria</taxon>
        <taxon>Pseudomonadati</taxon>
        <taxon>Pseudomonadota</taxon>
        <taxon>Gammaproteobacteria</taxon>
        <taxon>Alteromonadales</taxon>
        <taxon>Alteromonadaceae</taxon>
        <taxon>Bowmanella</taxon>
    </lineage>
</organism>
<dbReference type="EMBL" id="BMLS01000003">
    <property type="protein sequence ID" value="GGO69533.1"/>
    <property type="molecule type" value="Genomic_DNA"/>
</dbReference>
<keyword evidence="1" id="KW-1133">Transmembrane helix</keyword>
<evidence type="ECO:0000313" key="3">
    <source>
        <dbReference type="Proteomes" id="UP000606935"/>
    </source>
</evidence>
<sequence length="209" mass="23602">MSHSDAKAASADSSLAQHRKVPLDNQELRKTGFWLNQIFMIVSTIVGVYLAAQSGLQQALTFDTYSKMEDNYYLRMSLYEELKDNIGEVELYATDVLAKSPALQIIKDNRPPMDLYVWETMRYHPATLETPSEILTEVRRFYGKSRQLMDKAEQRKLGSAYAGAQLKLLTDHMQQNVLPVLAESAESLQQALAKEGVVIGSLKELKRAD</sequence>
<keyword evidence="1" id="KW-0812">Transmembrane</keyword>
<reference evidence="2" key="2">
    <citation type="submission" date="2020-09" db="EMBL/GenBank/DDBJ databases">
        <authorList>
            <person name="Sun Q."/>
            <person name="Zhou Y."/>
        </authorList>
    </citation>
    <scope>NUCLEOTIDE SEQUENCE</scope>
    <source>
        <strain evidence="2">CGMCC 1.7086</strain>
    </source>
</reference>
<evidence type="ECO:0000256" key="1">
    <source>
        <dbReference type="SAM" id="Phobius"/>
    </source>
</evidence>
<protein>
    <submittedName>
        <fullName evidence="2">Uncharacterized protein</fullName>
    </submittedName>
</protein>
<dbReference type="RefSeq" id="WP_229702179.1">
    <property type="nucleotide sequence ID" value="NZ_BMLS01000003.1"/>
</dbReference>
<accession>A0A917Z0G9</accession>
<reference evidence="2" key="1">
    <citation type="journal article" date="2014" name="Int. J. Syst. Evol. Microbiol.">
        <title>Complete genome sequence of Corynebacterium casei LMG S-19264T (=DSM 44701T), isolated from a smear-ripened cheese.</title>
        <authorList>
            <consortium name="US DOE Joint Genome Institute (JGI-PGF)"/>
            <person name="Walter F."/>
            <person name="Albersmeier A."/>
            <person name="Kalinowski J."/>
            <person name="Ruckert C."/>
        </authorList>
    </citation>
    <scope>NUCLEOTIDE SEQUENCE</scope>
    <source>
        <strain evidence="2">CGMCC 1.7086</strain>
    </source>
</reference>
<proteinExistence type="predicted"/>
<feature type="transmembrane region" description="Helical" evidence="1">
    <location>
        <begin position="33"/>
        <end position="52"/>
    </location>
</feature>
<evidence type="ECO:0000313" key="2">
    <source>
        <dbReference type="EMBL" id="GGO69533.1"/>
    </source>
</evidence>
<dbReference type="AlphaFoldDB" id="A0A917Z0G9"/>
<gene>
    <name evidence="2" type="ORF">GCM10010982_20910</name>
</gene>
<name>A0A917Z0G9_9ALTE</name>